<proteinExistence type="predicted"/>
<reference evidence="2" key="1">
    <citation type="submission" date="2020-09" db="EMBL/GenBank/DDBJ databases">
        <title>A novel bacterium of genus Mangrovicoccus, isolated from South China Sea.</title>
        <authorList>
            <person name="Huang H."/>
            <person name="Mo K."/>
            <person name="Hu Y."/>
        </authorList>
    </citation>
    <scope>NUCLEOTIDE SEQUENCE</scope>
    <source>
        <strain evidence="2">HB182678</strain>
    </source>
</reference>
<accession>A0A8J7CW93</accession>
<sequence>MVPQEFSLSGHDGADRTARLHLPQDPPLATAILAGGSGLAARRILARLGAMGLAVLDLDPGPDEDPAPAGTPGCDPDRLVRAAAALTARGLPPALLIGQGRGGTGVLRAAAGIEAARAMVTISPRFAEPPRRPGSQPALLVIHAARDGTEPPAEALRLLAAAPHPRQLDMPDTADPQMDSPAAAEACAAAVARFAAAHLPLSPPAPPIGAPEGVVRVSEADPDGFLQDVSRGPFLHGLADEPPAYGGTDRGLTPYGFLAAGLGACTSMTIRMYARRKGWALDHVSVEVTHDKVHAQDFTPESRSKVDQFRRVIRLEGRLDATQRRRLMEIAEHCPVHETLAGKARILTALAE</sequence>
<dbReference type="Gene3D" id="3.30.300.20">
    <property type="match status" value="1"/>
</dbReference>
<dbReference type="InterPro" id="IPR003718">
    <property type="entry name" value="OsmC/Ohr_fam"/>
</dbReference>
<evidence type="ECO:0000313" key="3">
    <source>
        <dbReference type="Proteomes" id="UP000609121"/>
    </source>
</evidence>
<dbReference type="Proteomes" id="UP000609121">
    <property type="component" value="Unassembled WGS sequence"/>
</dbReference>
<dbReference type="AlphaFoldDB" id="A0A8J7CW93"/>
<comment type="caution">
    <text evidence="2">The sequence shown here is derived from an EMBL/GenBank/DDBJ whole genome shotgun (WGS) entry which is preliminary data.</text>
</comment>
<dbReference type="InterPro" id="IPR015946">
    <property type="entry name" value="KH_dom-like_a/b"/>
</dbReference>
<dbReference type="InterPro" id="IPR036102">
    <property type="entry name" value="OsmC/Ohrsf"/>
</dbReference>
<gene>
    <name evidence="2" type="ORF">ICN82_04680</name>
</gene>
<feature type="region of interest" description="Disordered" evidence="1">
    <location>
        <begin position="1"/>
        <end position="22"/>
    </location>
</feature>
<organism evidence="2 3">
    <name type="scientific">Mangrovicoccus algicola</name>
    <dbReference type="NCBI Taxonomy" id="2771008"/>
    <lineage>
        <taxon>Bacteria</taxon>
        <taxon>Pseudomonadati</taxon>
        <taxon>Pseudomonadota</taxon>
        <taxon>Alphaproteobacteria</taxon>
        <taxon>Rhodobacterales</taxon>
        <taxon>Paracoccaceae</taxon>
        <taxon>Mangrovicoccus</taxon>
    </lineage>
</organism>
<dbReference type="PANTHER" id="PTHR39624:SF2">
    <property type="entry name" value="OSMC-LIKE PROTEIN"/>
    <property type="match status" value="1"/>
</dbReference>
<protein>
    <submittedName>
        <fullName evidence="2">OsmC family protein</fullName>
    </submittedName>
</protein>
<name>A0A8J7CW93_9RHOB</name>
<dbReference type="PANTHER" id="PTHR39624">
    <property type="entry name" value="PROTEIN INVOLVED IN RIMO-MEDIATED BETA-METHYLTHIOLATION OF RIBOSOMAL PROTEIN S12 YCAO"/>
    <property type="match status" value="1"/>
</dbReference>
<dbReference type="RefSeq" id="WP_193180171.1">
    <property type="nucleotide sequence ID" value="NZ_JACVXA010000009.1"/>
</dbReference>
<keyword evidence="3" id="KW-1185">Reference proteome</keyword>
<dbReference type="Gene3D" id="3.40.50.1820">
    <property type="entry name" value="alpha/beta hydrolase"/>
    <property type="match status" value="1"/>
</dbReference>
<dbReference type="SUPFAM" id="SSF53474">
    <property type="entry name" value="alpha/beta-Hydrolases"/>
    <property type="match status" value="1"/>
</dbReference>
<dbReference type="InterPro" id="IPR029058">
    <property type="entry name" value="AB_hydrolase_fold"/>
</dbReference>
<evidence type="ECO:0000313" key="2">
    <source>
        <dbReference type="EMBL" id="MBE3637497.1"/>
    </source>
</evidence>
<dbReference type="EMBL" id="JACVXA010000009">
    <property type="protein sequence ID" value="MBE3637497.1"/>
    <property type="molecule type" value="Genomic_DNA"/>
</dbReference>
<evidence type="ECO:0000256" key="1">
    <source>
        <dbReference type="SAM" id="MobiDB-lite"/>
    </source>
</evidence>
<dbReference type="SUPFAM" id="SSF82784">
    <property type="entry name" value="OsmC-like"/>
    <property type="match status" value="1"/>
</dbReference>
<dbReference type="Pfam" id="PF02566">
    <property type="entry name" value="OsmC"/>
    <property type="match status" value="1"/>
</dbReference>